<keyword evidence="1" id="KW-0732">Signal</keyword>
<accession>A0ABU7I8G9</accession>
<dbReference type="EMBL" id="JAZDQT010000002">
    <property type="protein sequence ID" value="MEE1945765.1"/>
    <property type="molecule type" value="Genomic_DNA"/>
</dbReference>
<dbReference type="InterPro" id="IPR013783">
    <property type="entry name" value="Ig-like_fold"/>
</dbReference>
<sequence length="130" mass="13890">MKKLIVLFAAVVSFVAVTAMKDVQPEFKFEKETHDFGKIPQGKPVNVTLKFKNVGDQPLIISAVEPACGCTVAKYTQTPVKKGESGFVELTYNAAAVGVFTKATTIKSNSKDPVKTIIIKGEVVAAATSK</sequence>
<protein>
    <submittedName>
        <fullName evidence="2">DUF1573 domain-containing protein</fullName>
    </submittedName>
</protein>
<gene>
    <name evidence="2" type="ORF">VRU48_11655</name>
</gene>
<dbReference type="Gene3D" id="2.60.40.10">
    <property type="entry name" value="Immunoglobulins"/>
    <property type="match status" value="1"/>
</dbReference>
<evidence type="ECO:0000313" key="3">
    <source>
        <dbReference type="Proteomes" id="UP001336835"/>
    </source>
</evidence>
<keyword evidence="3" id="KW-1185">Reference proteome</keyword>
<dbReference type="RefSeq" id="WP_330108085.1">
    <property type="nucleotide sequence ID" value="NZ_JAZDQT010000002.1"/>
</dbReference>
<dbReference type="Proteomes" id="UP001336835">
    <property type="component" value="Unassembled WGS sequence"/>
</dbReference>
<reference evidence="2 3" key="1">
    <citation type="submission" date="2024-01" db="EMBL/GenBank/DDBJ databases">
        <title>Pedobacter sp. nov., isolated from fresh soil.</title>
        <authorList>
            <person name="Le N.T.T."/>
        </authorList>
    </citation>
    <scope>NUCLEOTIDE SEQUENCE [LARGE SCALE GENOMIC DNA]</scope>
    <source>
        <strain evidence="2 3">KR3-3</strain>
    </source>
</reference>
<comment type="caution">
    <text evidence="2">The sequence shown here is derived from an EMBL/GenBank/DDBJ whole genome shotgun (WGS) entry which is preliminary data.</text>
</comment>
<feature type="chain" id="PRO_5046237414" evidence="1">
    <location>
        <begin position="19"/>
        <end position="130"/>
    </location>
</feature>
<organism evidence="2 3">
    <name type="scientific">Pedobacter albus</name>
    <dbReference type="NCBI Taxonomy" id="3113905"/>
    <lineage>
        <taxon>Bacteria</taxon>
        <taxon>Pseudomonadati</taxon>
        <taxon>Bacteroidota</taxon>
        <taxon>Sphingobacteriia</taxon>
        <taxon>Sphingobacteriales</taxon>
        <taxon>Sphingobacteriaceae</taxon>
        <taxon>Pedobacter</taxon>
    </lineage>
</organism>
<evidence type="ECO:0000256" key="1">
    <source>
        <dbReference type="SAM" id="SignalP"/>
    </source>
</evidence>
<evidence type="ECO:0000313" key="2">
    <source>
        <dbReference type="EMBL" id="MEE1945765.1"/>
    </source>
</evidence>
<dbReference type="PANTHER" id="PTHR37833">
    <property type="entry name" value="LIPOPROTEIN-RELATED"/>
    <property type="match status" value="1"/>
</dbReference>
<dbReference type="InterPro" id="IPR011467">
    <property type="entry name" value="DUF1573"/>
</dbReference>
<dbReference type="Pfam" id="PF07610">
    <property type="entry name" value="DUF1573"/>
    <property type="match status" value="1"/>
</dbReference>
<feature type="signal peptide" evidence="1">
    <location>
        <begin position="1"/>
        <end position="18"/>
    </location>
</feature>
<name>A0ABU7I8G9_9SPHI</name>
<dbReference type="PANTHER" id="PTHR37833:SF1">
    <property type="entry name" value="SIGNAL PEPTIDE PROTEIN"/>
    <property type="match status" value="1"/>
</dbReference>
<proteinExistence type="predicted"/>